<keyword evidence="2" id="KW-1185">Reference proteome</keyword>
<dbReference type="PANTHER" id="PTHR36978:SF4">
    <property type="entry name" value="P-LOOP CONTAINING NUCLEOSIDE TRIPHOSPHATE HYDROLASE PROTEIN"/>
    <property type="match status" value="1"/>
</dbReference>
<dbReference type="Proteomes" id="UP000612855">
    <property type="component" value="Unassembled WGS sequence"/>
</dbReference>
<organism evidence="1 2">
    <name type="scientific">Primorskyibacter flagellatus</name>
    <dbReference type="NCBI Taxonomy" id="1387277"/>
    <lineage>
        <taxon>Bacteria</taxon>
        <taxon>Pseudomonadati</taxon>
        <taxon>Pseudomonadota</taxon>
        <taxon>Alphaproteobacteria</taxon>
        <taxon>Rhodobacterales</taxon>
        <taxon>Roseobacteraceae</taxon>
        <taxon>Primorskyibacter</taxon>
    </lineage>
</organism>
<evidence type="ECO:0000313" key="1">
    <source>
        <dbReference type="EMBL" id="GGE30908.1"/>
    </source>
</evidence>
<protein>
    <recommendedName>
        <fullName evidence="3">Sulfotransferase family protein</fullName>
    </recommendedName>
</protein>
<dbReference type="Pfam" id="PF17784">
    <property type="entry name" value="Sulfotransfer_4"/>
    <property type="match status" value="1"/>
</dbReference>
<dbReference type="EMBL" id="BMFJ01000001">
    <property type="protein sequence ID" value="GGE30908.1"/>
    <property type="molecule type" value="Genomic_DNA"/>
</dbReference>
<name>A0A917A6D7_9RHOB</name>
<comment type="caution">
    <text evidence="1">The sequence shown here is derived from an EMBL/GenBank/DDBJ whole genome shotgun (WGS) entry which is preliminary data.</text>
</comment>
<dbReference type="PANTHER" id="PTHR36978">
    <property type="entry name" value="P-LOOP CONTAINING NUCLEOTIDE TRIPHOSPHATE HYDROLASE"/>
    <property type="match status" value="1"/>
</dbReference>
<dbReference type="Gene3D" id="3.40.50.300">
    <property type="entry name" value="P-loop containing nucleotide triphosphate hydrolases"/>
    <property type="match status" value="1"/>
</dbReference>
<reference evidence="2" key="1">
    <citation type="journal article" date="2019" name="Int. J. Syst. Evol. Microbiol.">
        <title>The Global Catalogue of Microorganisms (GCM) 10K type strain sequencing project: providing services to taxonomists for standard genome sequencing and annotation.</title>
        <authorList>
            <consortium name="The Broad Institute Genomics Platform"/>
            <consortium name="The Broad Institute Genome Sequencing Center for Infectious Disease"/>
            <person name="Wu L."/>
            <person name="Ma J."/>
        </authorList>
    </citation>
    <scope>NUCLEOTIDE SEQUENCE [LARGE SCALE GENOMIC DNA]</scope>
    <source>
        <strain evidence="2">CGMCC 1.12664</strain>
    </source>
</reference>
<evidence type="ECO:0000313" key="2">
    <source>
        <dbReference type="Proteomes" id="UP000612855"/>
    </source>
</evidence>
<dbReference type="SUPFAM" id="SSF52540">
    <property type="entry name" value="P-loop containing nucleoside triphosphate hydrolases"/>
    <property type="match status" value="1"/>
</dbReference>
<dbReference type="RefSeq" id="WP_188477374.1">
    <property type="nucleotide sequence ID" value="NZ_BMFJ01000001.1"/>
</dbReference>
<gene>
    <name evidence="1" type="ORF">GCM10011360_18630</name>
</gene>
<dbReference type="InterPro" id="IPR040632">
    <property type="entry name" value="Sulfotransfer_4"/>
</dbReference>
<dbReference type="AlphaFoldDB" id="A0A917A6D7"/>
<accession>A0A917A6D7</accession>
<evidence type="ECO:0008006" key="3">
    <source>
        <dbReference type="Google" id="ProtNLM"/>
    </source>
</evidence>
<proteinExistence type="predicted"/>
<dbReference type="InterPro" id="IPR027417">
    <property type="entry name" value="P-loop_NTPase"/>
</dbReference>
<sequence length="219" mass="24379">MTPRLRVVNLGLPKSGTTTLGRALGRAGLKTVDNRVHHDMTEKEEINGLFVGHLMYTDYYTSGDPLAQLEEFDAFGEISVLQDGNSCWPQMDFGLIEAIRTHHPGVKFVASWRDAAKLAESMKNWKNMVARLKRNVVPGLPTGFGRPEGQRIRWIEAHYAFLDRIFAGDPTYLRLDMAAPDAPAQLGRHIGRDIPWWGQANRNRKAGVAGDDAEPTDAA</sequence>